<name>A0A9W8DLH4_9FUNG</name>
<dbReference type="SMART" id="SM01398">
    <property type="entry name" value="Cornichon"/>
    <property type="match status" value="1"/>
</dbReference>
<dbReference type="GO" id="GO:0016192">
    <property type="term" value="P:vesicle-mediated transport"/>
    <property type="evidence" value="ECO:0007669"/>
    <property type="project" value="InterPro"/>
</dbReference>
<evidence type="ECO:0000313" key="8">
    <source>
        <dbReference type="Proteomes" id="UP001150569"/>
    </source>
</evidence>
<dbReference type="EMBL" id="JANBPT010001308">
    <property type="protein sequence ID" value="KAJ1908852.1"/>
    <property type="molecule type" value="Genomic_DNA"/>
</dbReference>
<reference evidence="7" key="1">
    <citation type="submission" date="2022-07" db="EMBL/GenBank/DDBJ databases">
        <title>Phylogenomic reconstructions and comparative analyses of Kickxellomycotina fungi.</title>
        <authorList>
            <person name="Reynolds N.K."/>
            <person name="Stajich J.E."/>
            <person name="Barry K."/>
            <person name="Grigoriev I.V."/>
            <person name="Crous P."/>
            <person name="Smith M.E."/>
        </authorList>
    </citation>
    <scope>NUCLEOTIDE SEQUENCE</scope>
    <source>
        <strain evidence="7">RSA 861</strain>
    </source>
</reference>
<protein>
    <recommendedName>
        <fullName evidence="9">ER-derived vesicles protein ERV14</fullName>
    </recommendedName>
</protein>
<feature type="transmembrane region" description="Helical" evidence="6">
    <location>
        <begin position="114"/>
        <end position="133"/>
    </location>
</feature>
<dbReference type="PANTHER" id="PTHR12290">
    <property type="entry name" value="CORNICHON-RELATED"/>
    <property type="match status" value="1"/>
</dbReference>
<feature type="transmembrane region" description="Helical" evidence="6">
    <location>
        <begin position="54"/>
        <end position="77"/>
    </location>
</feature>
<evidence type="ECO:0008006" key="9">
    <source>
        <dbReference type="Google" id="ProtNLM"/>
    </source>
</evidence>
<dbReference type="GO" id="GO:0016020">
    <property type="term" value="C:membrane"/>
    <property type="evidence" value="ECO:0007669"/>
    <property type="project" value="UniProtKB-SubCell"/>
</dbReference>
<keyword evidence="8" id="KW-1185">Reference proteome</keyword>
<dbReference type="AlphaFoldDB" id="A0A9W8DLH4"/>
<evidence type="ECO:0000256" key="2">
    <source>
        <dbReference type="ARBA" id="ARBA00010095"/>
    </source>
</evidence>
<evidence type="ECO:0000256" key="5">
    <source>
        <dbReference type="ARBA" id="ARBA00023136"/>
    </source>
</evidence>
<gene>
    <name evidence="7" type="ORF">IWQ60_011493</name>
</gene>
<keyword evidence="5 6" id="KW-0472">Membrane</keyword>
<accession>A0A9W8DLH4</accession>
<keyword evidence="4 6" id="KW-1133">Transmembrane helix</keyword>
<feature type="transmembrane region" description="Helical" evidence="6">
    <location>
        <begin position="7"/>
        <end position="27"/>
    </location>
</feature>
<proteinExistence type="inferred from homology"/>
<sequence length="140" mass="16034">MTWEAIAYMLGLIVAGLLMFASVWFLVQLNDLESDYINPIDLCNSLNQWVVPEVFLHSGLFAMFAFNSLWVPALVNLPMLVWNINKMANGTQNYEATQIFRNLPTYKKEGLIKIGFYLLSFFFYLFGMVMGLINENVTAV</sequence>
<organism evidence="7 8">
    <name type="scientific">Tieghemiomyces parasiticus</name>
    <dbReference type="NCBI Taxonomy" id="78921"/>
    <lineage>
        <taxon>Eukaryota</taxon>
        <taxon>Fungi</taxon>
        <taxon>Fungi incertae sedis</taxon>
        <taxon>Zoopagomycota</taxon>
        <taxon>Kickxellomycotina</taxon>
        <taxon>Dimargaritomycetes</taxon>
        <taxon>Dimargaritales</taxon>
        <taxon>Dimargaritaceae</taxon>
        <taxon>Tieghemiomyces</taxon>
    </lineage>
</organism>
<comment type="subcellular location">
    <subcellularLocation>
        <location evidence="1">Membrane</location>
        <topology evidence="1">Multi-pass membrane protein</topology>
    </subcellularLocation>
</comment>
<evidence type="ECO:0000313" key="7">
    <source>
        <dbReference type="EMBL" id="KAJ1908852.1"/>
    </source>
</evidence>
<dbReference type="Pfam" id="PF03311">
    <property type="entry name" value="Cornichon"/>
    <property type="match status" value="1"/>
</dbReference>
<comment type="similarity">
    <text evidence="2">Belongs to the cornichon family.</text>
</comment>
<evidence type="ECO:0000256" key="1">
    <source>
        <dbReference type="ARBA" id="ARBA00004141"/>
    </source>
</evidence>
<keyword evidence="3 6" id="KW-0812">Transmembrane</keyword>
<evidence type="ECO:0000256" key="6">
    <source>
        <dbReference type="SAM" id="Phobius"/>
    </source>
</evidence>
<comment type="caution">
    <text evidence="7">The sequence shown here is derived from an EMBL/GenBank/DDBJ whole genome shotgun (WGS) entry which is preliminary data.</text>
</comment>
<evidence type="ECO:0000256" key="3">
    <source>
        <dbReference type="ARBA" id="ARBA00022692"/>
    </source>
</evidence>
<dbReference type="InterPro" id="IPR033466">
    <property type="entry name" value="Cornichon_conserved"/>
</dbReference>
<dbReference type="Proteomes" id="UP001150569">
    <property type="component" value="Unassembled WGS sequence"/>
</dbReference>
<dbReference type="PROSITE" id="PS01340">
    <property type="entry name" value="CORNICHON"/>
    <property type="match status" value="1"/>
</dbReference>
<dbReference type="OrthoDB" id="434393at2759"/>
<dbReference type="InterPro" id="IPR003377">
    <property type="entry name" value="Cornichon"/>
</dbReference>
<evidence type="ECO:0000256" key="4">
    <source>
        <dbReference type="ARBA" id="ARBA00022989"/>
    </source>
</evidence>